<keyword evidence="1" id="KW-1133">Transmembrane helix</keyword>
<keyword evidence="3" id="KW-1185">Reference proteome</keyword>
<dbReference type="Proteomes" id="UP000646776">
    <property type="component" value="Unassembled WGS sequence"/>
</dbReference>
<gene>
    <name evidence="2" type="ORF">GCM10010226_76950</name>
</gene>
<accession>A0A918HNX0</accession>
<dbReference type="EMBL" id="BMSA01000033">
    <property type="protein sequence ID" value="GGT87115.1"/>
    <property type="molecule type" value="Genomic_DNA"/>
</dbReference>
<proteinExistence type="predicted"/>
<evidence type="ECO:0000313" key="2">
    <source>
        <dbReference type="EMBL" id="GGT87115.1"/>
    </source>
</evidence>
<keyword evidence="1" id="KW-0812">Transmembrane</keyword>
<organism evidence="2 3">
    <name type="scientific">Streptomyces phaeofaciens</name>
    <dbReference type="NCBI Taxonomy" id="68254"/>
    <lineage>
        <taxon>Bacteria</taxon>
        <taxon>Bacillati</taxon>
        <taxon>Actinomycetota</taxon>
        <taxon>Actinomycetes</taxon>
        <taxon>Kitasatosporales</taxon>
        <taxon>Streptomycetaceae</taxon>
        <taxon>Streptomyces</taxon>
    </lineage>
</organism>
<name>A0A918HNX0_9ACTN</name>
<sequence>MAAAQNGNEGVWRVLTGVGALGVGIGLIAGVPILSLLGAPLAIVGVIGLTAARRK</sequence>
<keyword evidence="1" id="KW-0472">Membrane</keyword>
<evidence type="ECO:0000313" key="3">
    <source>
        <dbReference type="Proteomes" id="UP000646776"/>
    </source>
</evidence>
<evidence type="ECO:0000256" key="1">
    <source>
        <dbReference type="SAM" id="Phobius"/>
    </source>
</evidence>
<dbReference type="AlphaFoldDB" id="A0A918HNX0"/>
<feature type="transmembrane region" description="Helical" evidence="1">
    <location>
        <begin position="20"/>
        <end position="49"/>
    </location>
</feature>
<protein>
    <submittedName>
        <fullName evidence="2">Uncharacterized protein</fullName>
    </submittedName>
</protein>
<dbReference type="RefSeq" id="WP_189717270.1">
    <property type="nucleotide sequence ID" value="NZ_BMSA01000033.1"/>
</dbReference>
<reference evidence="2" key="2">
    <citation type="submission" date="2020-09" db="EMBL/GenBank/DDBJ databases">
        <authorList>
            <person name="Sun Q."/>
            <person name="Ohkuma M."/>
        </authorList>
    </citation>
    <scope>NUCLEOTIDE SEQUENCE</scope>
    <source>
        <strain evidence="2">JCM 4125</strain>
    </source>
</reference>
<comment type="caution">
    <text evidence="2">The sequence shown here is derived from an EMBL/GenBank/DDBJ whole genome shotgun (WGS) entry which is preliminary data.</text>
</comment>
<reference evidence="2" key="1">
    <citation type="journal article" date="2014" name="Int. J. Syst. Evol. Microbiol.">
        <title>Complete genome sequence of Corynebacterium casei LMG S-19264T (=DSM 44701T), isolated from a smear-ripened cheese.</title>
        <authorList>
            <consortium name="US DOE Joint Genome Institute (JGI-PGF)"/>
            <person name="Walter F."/>
            <person name="Albersmeier A."/>
            <person name="Kalinowski J."/>
            <person name="Ruckert C."/>
        </authorList>
    </citation>
    <scope>NUCLEOTIDE SEQUENCE</scope>
    <source>
        <strain evidence="2">JCM 4125</strain>
    </source>
</reference>